<dbReference type="AlphaFoldDB" id="A0A1J8QCX2"/>
<dbReference type="Proteomes" id="UP000183567">
    <property type="component" value="Unassembled WGS sequence"/>
</dbReference>
<accession>A0A1J8QCX2</accession>
<dbReference type="EMBL" id="LVVM01005189">
    <property type="protein sequence ID" value="OJA11184.1"/>
    <property type="molecule type" value="Genomic_DNA"/>
</dbReference>
<reference evidence="3 4" key="1">
    <citation type="submission" date="2016-03" db="EMBL/GenBank/DDBJ databases">
        <title>Comparative genomics of the ectomycorrhizal sister species Rhizopogon vinicolor and Rhizopogon vesiculosus (Basidiomycota: Boletales) reveals a divergence of the mating type B locus.</title>
        <authorList>
            <person name="Mujic A.B."/>
            <person name="Kuo A."/>
            <person name="Tritt A."/>
            <person name="Lipzen A."/>
            <person name="Chen C."/>
            <person name="Johnson J."/>
            <person name="Sharma A."/>
            <person name="Barry K."/>
            <person name="Grigoriev I.V."/>
            <person name="Spatafora J.W."/>
        </authorList>
    </citation>
    <scope>NUCLEOTIDE SEQUENCE [LARGE SCALE GENOMIC DNA]</scope>
    <source>
        <strain evidence="3 4">AM-OR11-056</strain>
    </source>
</reference>
<dbReference type="Gene3D" id="1.20.58.1080">
    <property type="match status" value="1"/>
</dbReference>
<organism evidence="3 4">
    <name type="scientific">Rhizopogon vesiculosus</name>
    <dbReference type="NCBI Taxonomy" id="180088"/>
    <lineage>
        <taxon>Eukaryota</taxon>
        <taxon>Fungi</taxon>
        <taxon>Dikarya</taxon>
        <taxon>Basidiomycota</taxon>
        <taxon>Agaricomycotina</taxon>
        <taxon>Agaricomycetes</taxon>
        <taxon>Agaricomycetidae</taxon>
        <taxon>Boletales</taxon>
        <taxon>Suillineae</taxon>
        <taxon>Rhizopogonaceae</taxon>
        <taxon>Rhizopogon</taxon>
    </lineage>
</organism>
<dbReference type="InterPro" id="IPR022192">
    <property type="entry name" value="SUV3_C"/>
</dbReference>
<dbReference type="OrthoDB" id="6692397at2759"/>
<gene>
    <name evidence="3" type="ORF">AZE42_06253</name>
</gene>
<keyword evidence="4" id="KW-1185">Reference proteome</keyword>
<protein>
    <recommendedName>
        <fullName evidence="2">ATP-dependent RNA helicase SUV3 C-terminal domain-containing protein</fullName>
    </recommendedName>
</protein>
<feature type="domain" description="ATP-dependent RNA helicase SUV3 C-terminal" evidence="2">
    <location>
        <begin position="74"/>
        <end position="121"/>
    </location>
</feature>
<proteinExistence type="predicted"/>
<comment type="caution">
    <text evidence="3">The sequence shown here is derived from an EMBL/GenBank/DDBJ whole genome shotgun (WGS) entry which is preliminary data.</text>
</comment>
<feature type="region of interest" description="Disordered" evidence="1">
    <location>
        <begin position="137"/>
        <end position="162"/>
    </location>
</feature>
<evidence type="ECO:0000313" key="3">
    <source>
        <dbReference type="EMBL" id="OJA11184.1"/>
    </source>
</evidence>
<dbReference type="Pfam" id="PF12513">
    <property type="entry name" value="SUV3_C"/>
    <property type="match status" value="1"/>
</dbReference>
<evidence type="ECO:0000259" key="2">
    <source>
        <dbReference type="Pfam" id="PF12513"/>
    </source>
</evidence>
<dbReference type="STRING" id="180088.A0A1J8QCX2"/>
<evidence type="ECO:0000313" key="4">
    <source>
        <dbReference type="Proteomes" id="UP000183567"/>
    </source>
</evidence>
<name>A0A1J8QCX2_9AGAM</name>
<evidence type="ECO:0000256" key="1">
    <source>
        <dbReference type="SAM" id="MobiDB-lite"/>
    </source>
</evidence>
<sequence length="181" mass="20490">MKLYEKLLIGGSPTSWLDGAAVEFAARLCQMYNDTIRVGILDALQIGPYMETLEKVEDMMSGVRSSAGAPFQALLVLEGLHKSLVLYLWLSYRLPVAFYQSEEAYALKERTEKALEWCLQNMSTRVRDRRPASFELRTGSEDEDGVEYRRTPAARSQEQSGRELGVKYAKLVNAERRSARG</sequence>